<dbReference type="Pfam" id="PF14154">
    <property type="entry name" value="DUF4306"/>
    <property type="match status" value="1"/>
</dbReference>
<name>A0A7H8QDL2_9BACL</name>
<keyword evidence="1" id="KW-0472">Membrane</keyword>
<dbReference type="EMBL" id="CP051177">
    <property type="protein sequence ID" value="QKX51969.1"/>
    <property type="molecule type" value="Genomic_DNA"/>
</dbReference>
<feature type="transmembrane region" description="Helical" evidence="1">
    <location>
        <begin position="72"/>
        <end position="93"/>
    </location>
</feature>
<dbReference type="InterPro" id="IPR025440">
    <property type="entry name" value="DUF4306"/>
</dbReference>
<dbReference type="RefSeq" id="WP_176294887.1">
    <property type="nucleotide sequence ID" value="NZ_CP051177.1"/>
</dbReference>
<accession>A0A7H8QDL2</accession>
<feature type="transmembrane region" description="Helical" evidence="1">
    <location>
        <begin position="7"/>
        <end position="25"/>
    </location>
</feature>
<keyword evidence="3" id="KW-1185">Reference proteome</keyword>
<keyword evidence="1" id="KW-1133">Transmembrane helix</keyword>
<dbReference type="Proteomes" id="UP000509222">
    <property type="component" value="Chromosome"/>
</dbReference>
<evidence type="ECO:0000256" key="1">
    <source>
        <dbReference type="SAM" id="Phobius"/>
    </source>
</evidence>
<proteinExistence type="predicted"/>
<dbReference type="AlphaFoldDB" id="A0A7H8QDL2"/>
<protein>
    <submittedName>
        <fullName evidence="2">DUF4306 domain-containing protein</fullName>
    </submittedName>
</protein>
<feature type="transmembrane region" description="Helical" evidence="1">
    <location>
        <begin position="102"/>
        <end position="119"/>
    </location>
</feature>
<evidence type="ECO:0000313" key="2">
    <source>
        <dbReference type="EMBL" id="QKX51969.1"/>
    </source>
</evidence>
<keyword evidence="1" id="KW-0812">Transmembrane</keyword>
<gene>
    <name evidence="2" type="ORF">HF394_16065</name>
</gene>
<sequence length="164" mass="18612">MPFKRIVLLIGAFVVFILAALISWYEGGQLRGEPWEWRYTAVFSNWANEGFTNADNLWVLDHFVYAAKFEPFYPIVMAISFFFVLFLLTFWLFRGRRGVRNAILLLVASISFLACYALFDSPTIGFQLFAFLFGITGAFSVFGMIAVKSVGYSEAKGFGKGKFL</sequence>
<feature type="transmembrane region" description="Helical" evidence="1">
    <location>
        <begin position="125"/>
        <end position="147"/>
    </location>
</feature>
<evidence type="ECO:0000313" key="3">
    <source>
        <dbReference type="Proteomes" id="UP000509222"/>
    </source>
</evidence>
<organism evidence="2 3">
    <name type="scientific">Planococcus glaciei</name>
    <dbReference type="NCBI Taxonomy" id="459472"/>
    <lineage>
        <taxon>Bacteria</taxon>
        <taxon>Bacillati</taxon>
        <taxon>Bacillota</taxon>
        <taxon>Bacilli</taxon>
        <taxon>Bacillales</taxon>
        <taxon>Caryophanaceae</taxon>
        <taxon>Planococcus</taxon>
    </lineage>
</organism>
<reference evidence="3" key="1">
    <citation type="submission" date="2020-06" db="EMBL/GenBank/DDBJ databases">
        <title>Isolation of Planomicrobium glaciei.</title>
        <authorList>
            <person name="Malisova L."/>
            <person name="Safrankova R."/>
            <person name="Jakubu V."/>
            <person name="Spanelova P."/>
        </authorList>
    </citation>
    <scope>NUCLEOTIDE SEQUENCE [LARGE SCALE GENOMIC DNA]</scope>
    <source>
        <strain evidence="3">NRL-ATB46093</strain>
    </source>
</reference>